<dbReference type="AlphaFoldDB" id="A0A2T6BD56"/>
<evidence type="ECO:0000256" key="1">
    <source>
        <dbReference type="ARBA" id="ARBA00005568"/>
    </source>
</evidence>
<keyword evidence="3" id="KW-0456">Lyase</keyword>
<dbReference type="InterPro" id="IPR050251">
    <property type="entry name" value="HpcH-HpaI_aldolase"/>
</dbReference>
<sequence length="253" mass="26729">MGFSTLRTRMLAGEQLLGTFIKTPSVEMIEVLAKSGLDFGCLDAEHAPFDRMRLDACLAVARALDFPMLVRVPSGGADDILKVMDAGALGIVVPHVDSVEKARAIAKAARFGRGGRGFAGSTRWAGYATRPMGEILDQSQAETLVIAQIEEPEGVEAIEGIVGAEGVDGVFIGPADLSVAYGHRSVDNDDLRAAMATVGEAARAAGKAYVTWVPNAEVAQDWTRFGFTVFVMGSEHAWMLAGARAAVASMRDA</sequence>
<proteinExistence type="inferred from homology"/>
<dbReference type="GO" id="GO:0046872">
    <property type="term" value="F:metal ion binding"/>
    <property type="evidence" value="ECO:0007669"/>
    <property type="project" value="UniProtKB-KW"/>
</dbReference>
<evidence type="ECO:0000313" key="6">
    <source>
        <dbReference type="Proteomes" id="UP000243978"/>
    </source>
</evidence>
<dbReference type="PANTHER" id="PTHR30502:SF0">
    <property type="entry name" value="PHOSPHOENOLPYRUVATE CARBOXYLASE FAMILY PROTEIN"/>
    <property type="match status" value="1"/>
</dbReference>
<dbReference type="SUPFAM" id="SSF51621">
    <property type="entry name" value="Phosphoenolpyruvate/pyruvate domain"/>
    <property type="match status" value="1"/>
</dbReference>
<evidence type="ECO:0000259" key="4">
    <source>
        <dbReference type="Pfam" id="PF03328"/>
    </source>
</evidence>
<evidence type="ECO:0000256" key="3">
    <source>
        <dbReference type="ARBA" id="ARBA00023239"/>
    </source>
</evidence>
<dbReference type="InterPro" id="IPR005000">
    <property type="entry name" value="Aldolase/citrate-lyase_domain"/>
</dbReference>
<organism evidence="5 6">
    <name type="scientific">Litoreibacter ponti</name>
    <dbReference type="NCBI Taxonomy" id="1510457"/>
    <lineage>
        <taxon>Bacteria</taxon>
        <taxon>Pseudomonadati</taxon>
        <taxon>Pseudomonadota</taxon>
        <taxon>Alphaproteobacteria</taxon>
        <taxon>Rhodobacterales</taxon>
        <taxon>Roseobacteraceae</taxon>
        <taxon>Litoreibacter</taxon>
    </lineage>
</organism>
<keyword evidence="6" id="KW-1185">Reference proteome</keyword>
<dbReference type="EMBL" id="QBKS01000002">
    <property type="protein sequence ID" value="PTX54008.1"/>
    <property type="molecule type" value="Genomic_DNA"/>
</dbReference>
<dbReference type="InterPro" id="IPR015813">
    <property type="entry name" value="Pyrv/PenolPyrv_kinase-like_dom"/>
</dbReference>
<accession>A0A2T6BD56</accession>
<keyword evidence="2" id="KW-0479">Metal-binding</keyword>
<dbReference type="Gene3D" id="3.20.20.60">
    <property type="entry name" value="Phosphoenolpyruvate-binding domains"/>
    <property type="match status" value="1"/>
</dbReference>
<dbReference type="GO" id="GO:0005737">
    <property type="term" value="C:cytoplasm"/>
    <property type="evidence" value="ECO:0007669"/>
    <property type="project" value="TreeGrafter"/>
</dbReference>
<evidence type="ECO:0000313" key="5">
    <source>
        <dbReference type="EMBL" id="PTX54008.1"/>
    </source>
</evidence>
<comment type="caution">
    <text evidence="5">The sequence shown here is derived from an EMBL/GenBank/DDBJ whole genome shotgun (WGS) entry which is preliminary data.</text>
</comment>
<dbReference type="InterPro" id="IPR040442">
    <property type="entry name" value="Pyrv_kinase-like_dom_sf"/>
</dbReference>
<feature type="domain" description="HpcH/HpaI aldolase/citrate lyase" evidence="4">
    <location>
        <begin position="18"/>
        <end position="235"/>
    </location>
</feature>
<dbReference type="GO" id="GO:0016832">
    <property type="term" value="F:aldehyde-lyase activity"/>
    <property type="evidence" value="ECO:0007669"/>
    <property type="project" value="TreeGrafter"/>
</dbReference>
<protein>
    <submittedName>
        <fullName evidence="5">2-keto-3-deoxy-L-rhamnonate aldolase RhmA</fullName>
    </submittedName>
</protein>
<dbReference type="Proteomes" id="UP000243978">
    <property type="component" value="Unassembled WGS sequence"/>
</dbReference>
<dbReference type="PANTHER" id="PTHR30502">
    <property type="entry name" value="2-KETO-3-DEOXY-L-RHAMNONATE ALDOLASE"/>
    <property type="match status" value="1"/>
</dbReference>
<dbReference type="OrthoDB" id="9802624at2"/>
<dbReference type="RefSeq" id="WP_107846379.1">
    <property type="nucleotide sequence ID" value="NZ_QBKS01000002.1"/>
</dbReference>
<comment type="similarity">
    <text evidence="1">Belongs to the HpcH/HpaI aldolase family.</text>
</comment>
<reference evidence="5 6" key="1">
    <citation type="submission" date="2018-04" db="EMBL/GenBank/DDBJ databases">
        <title>Genomic Encyclopedia of Archaeal and Bacterial Type Strains, Phase II (KMG-II): from individual species to whole genera.</title>
        <authorList>
            <person name="Goeker M."/>
        </authorList>
    </citation>
    <scope>NUCLEOTIDE SEQUENCE [LARGE SCALE GENOMIC DNA]</scope>
    <source>
        <strain evidence="5 6">DSM 100977</strain>
    </source>
</reference>
<dbReference type="Pfam" id="PF03328">
    <property type="entry name" value="HpcH_HpaI"/>
    <property type="match status" value="1"/>
</dbReference>
<evidence type="ECO:0000256" key="2">
    <source>
        <dbReference type="ARBA" id="ARBA00022723"/>
    </source>
</evidence>
<name>A0A2T6BD56_9RHOB</name>
<gene>
    <name evidence="5" type="ORF">C8N43_2813</name>
</gene>